<dbReference type="AlphaFoldDB" id="A0A3P3QIZ8"/>
<dbReference type="InterPro" id="IPR000531">
    <property type="entry name" value="Beta-barrel_TonB"/>
</dbReference>
<dbReference type="SUPFAM" id="SSF56935">
    <property type="entry name" value="Porins"/>
    <property type="match status" value="1"/>
</dbReference>
<feature type="domain" description="TonB-dependent receptor plug" evidence="15">
    <location>
        <begin position="73"/>
        <end position="182"/>
    </location>
</feature>
<feature type="chain" id="PRO_5018237957" evidence="13">
    <location>
        <begin position="47"/>
        <end position="802"/>
    </location>
</feature>
<proteinExistence type="inferred from homology"/>
<keyword evidence="2 11" id="KW-0813">Transport</keyword>
<dbReference type="PANTHER" id="PTHR32552:SF81">
    <property type="entry name" value="TONB-DEPENDENT OUTER MEMBRANE RECEPTOR"/>
    <property type="match status" value="1"/>
</dbReference>
<keyword evidence="9 11" id="KW-0472">Membrane</keyword>
<evidence type="ECO:0000256" key="3">
    <source>
        <dbReference type="ARBA" id="ARBA00022452"/>
    </source>
</evidence>
<evidence type="ECO:0000256" key="8">
    <source>
        <dbReference type="ARBA" id="ARBA00023077"/>
    </source>
</evidence>
<evidence type="ECO:0000256" key="12">
    <source>
        <dbReference type="RuleBase" id="RU003357"/>
    </source>
</evidence>
<evidence type="ECO:0000256" key="1">
    <source>
        <dbReference type="ARBA" id="ARBA00004571"/>
    </source>
</evidence>
<dbReference type="InterPro" id="IPR012910">
    <property type="entry name" value="Plug_dom"/>
</dbReference>
<feature type="domain" description="TonB-dependent receptor-like beta-barrel" evidence="14">
    <location>
        <begin position="332"/>
        <end position="764"/>
    </location>
</feature>
<keyword evidence="8 12" id="KW-0798">TonB box</keyword>
<keyword evidence="16" id="KW-0675">Receptor</keyword>
<evidence type="ECO:0000256" key="13">
    <source>
        <dbReference type="SAM" id="SignalP"/>
    </source>
</evidence>
<dbReference type="Pfam" id="PF07715">
    <property type="entry name" value="Plug"/>
    <property type="match status" value="1"/>
</dbReference>
<keyword evidence="17" id="KW-1185">Reference proteome</keyword>
<keyword evidence="5 11" id="KW-0812">Transmembrane</keyword>
<evidence type="ECO:0000313" key="16">
    <source>
        <dbReference type="EMBL" id="RRJ21156.1"/>
    </source>
</evidence>
<evidence type="ECO:0000259" key="14">
    <source>
        <dbReference type="Pfam" id="PF00593"/>
    </source>
</evidence>
<evidence type="ECO:0000313" key="17">
    <source>
        <dbReference type="Proteomes" id="UP000276260"/>
    </source>
</evidence>
<dbReference type="PANTHER" id="PTHR32552">
    <property type="entry name" value="FERRICHROME IRON RECEPTOR-RELATED"/>
    <property type="match status" value="1"/>
</dbReference>
<dbReference type="Gene3D" id="2.40.170.20">
    <property type="entry name" value="TonB-dependent receptor, beta-barrel domain"/>
    <property type="match status" value="1"/>
</dbReference>
<evidence type="ECO:0000256" key="2">
    <source>
        <dbReference type="ARBA" id="ARBA00022448"/>
    </source>
</evidence>
<dbReference type="RefSeq" id="WP_082101821.1">
    <property type="nucleotide sequence ID" value="NZ_LAVS01000016.1"/>
</dbReference>
<keyword evidence="10 11" id="KW-0998">Cell outer membrane</keyword>
<dbReference type="Proteomes" id="UP000276260">
    <property type="component" value="Unassembled WGS sequence"/>
</dbReference>
<evidence type="ECO:0000259" key="15">
    <source>
        <dbReference type="Pfam" id="PF07715"/>
    </source>
</evidence>
<protein>
    <submittedName>
        <fullName evidence="16">TonB-dependent receptor</fullName>
    </submittedName>
</protein>
<comment type="similarity">
    <text evidence="11 12">Belongs to the TonB-dependent receptor family.</text>
</comment>
<dbReference type="OrthoDB" id="5987490at2"/>
<evidence type="ECO:0000256" key="4">
    <source>
        <dbReference type="ARBA" id="ARBA00022496"/>
    </source>
</evidence>
<evidence type="ECO:0000256" key="10">
    <source>
        <dbReference type="ARBA" id="ARBA00023237"/>
    </source>
</evidence>
<keyword evidence="7" id="KW-0406">Ion transport</keyword>
<organism evidence="16 17">
    <name type="scientific">Rheinheimera mesophila</name>
    <dbReference type="NCBI Taxonomy" id="1547515"/>
    <lineage>
        <taxon>Bacteria</taxon>
        <taxon>Pseudomonadati</taxon>
        <taxon>Pseudomonadota</taxon>
        <taxon>Gammaproteobacteria</taxon>
        <taxon>Chromatiales</taxon>
        <taxon>Chromatiaceae</taxon>
        <taxon>Rheinheimera</taxon>
    </lineage>
</organism>
<dbReference type="CDD" id="cd01347">
    <property type="entry name" value="ligand_gated_channel"/>
    <property type="match status" value="1"/>
</dbReference>
<dbReference type="Pfam" id="PF00593">
    <property type="entry name" value="TonB_dep_Rec_b-barrel"/>
    <property type="match status" value="1"/>
</dbReference>
<evidence type="ECO:0000256" key="6">
    <source>
        <dbReference type="ARBA" id="ARBA00023004"/>
    </source>
</evidence>
<keyword evidence="6" id="KW-0408">Iron</keyword>
<evidence type="ECO:0000256" key="9">
    <source>
        <dbReference type="ARBA" id="ARBA00023136"/>
    </source>
</evidence>
<keyword evidence="4" id="KW-0410">Iron transport</keyword>
<dbReference type="GO" id="GO:0009279">
    <property type="term" value="C:cell outer membrane"/>
    <property type="evidence" value="ECO:0007669"/>
    <property type="project" value="UniProtKB-SubCell"/>
</dbReference>
<comment type="subcellular location">
    <subcellularLocation>
        <location evidence="1 11">Cell outer membrane</location>
        <topology evidence="1 11">Multi-pass membrane protein</topology>
    </subcellularLocation>
</comment>
<dbReference type="PROSITE" id="PS52016">
    <property type="entry name" value="TONB_DEPENDENT_REC_3"/>
    <property type="match status" value="1"/>
</dbReference>
<evidence type="ECO:0000256" key="11">
    <source>
        <dbReference type="PROSITE-ProRule" id="PRU01360"/>
    </source>
</evidence>
<accession>A0A3P3QIZ8</accession>
<gene>
    <name evidence="16" type="ORF">EIK76_09740</name>
</gene>
<name>A0A3P3QIZ8_9GAMM</name>
<evidence type="ECO:0000256" key="5">
    <source>
        <dbReference type="ARBA" id="ARBA00022692"/>
    </source>
</evidence>
<sequence>MSGQYYGAVSKSRLHPTNKFKTLKPVATAAGITALLALSFSSSLQADEAAADLGADKEVEVIKVTARRREENVQDVPISISVVTAKDLEQTGTYSTEQLTRLQPSLQLISSNPRNTALTIRGLGSVIGLTNDGLESGVGIYVDEVYYARPGSAVVDLLDIERVEILRGPQGTLFGKNTTAGAVSLTTGAPTFTPEGRAELSLGEDGFLQGKTTVSGALVDGKVAGRFSASSTKRDGTLYNVTSGTKQNDTNSQALRGQLLFTPTDDIDVRLSADYAYQNPNANTQVFVKYGPTARSAASQFPALAALFDYAPPSLNPYDRLVDVNSPIQARQIIKGTSATVNWELGDLQFTSISAVRAWDWTPQNDRDYTALAVRTKSNNPSVQDQWSQEFRLASTGQNDLDWVIGLYGFSQDIETTGTEQWGADGAKWLIRSAVPENLLDGYTSNTKVYSDTDSYAIFAQATYHLSDDLRITPGVRYTKEEKSGDFTQVVSGGLATTDPALISAKNGIARNQKYQADFEDSSPTGQLNIAYDFTDDHLTYLNIARGYKSGGINAAGIPTDAAGAPSLVSAVINPEKSTTVELGLKSQFLDRHITLNLAVYDTKVTDYQANVVDSGPGSLRGYLANIEEVSVRGIEIDSRILVNESFSTYFTYAYTDGQYESFKNGPPPLEFLTGTTEAFDLSGRDLPGVSKNTGSLGGEYVHPATISSVSGELYFAADLSYRSKWNSDSSVSKYLEVDASTLTNLRLGFRSDGGTDVSLYARNAFDEDYLSFLSIQAGNSGAIYGHPGDPRNIGLRVKTEF</sequence>
<dbReference type="GO" id="GO:0006826">
    <property type="term" value="P:iron ion transport"/>
    <property type="evidence" value="ECO:0007669"/>
    <property type="project" value="UniProtKB-KW"/>
</dbReference>
<dbReference type="InterPro" id="IPR039426">
    <property type="entry name" value="TonB-dep_rcpt-like"/>
</dbReference>
<feature type="signal peptide" evidence="13">
    <location>
        <begin position="1"/>
        <end position="46"/>
    </location>
</feature>
<comment type="caution">
    <text evidence="16">The sequence shown here is derived from an EMBL/GenBank/DDBJ whole genome shotgun (WGS) entry which is preliminary data.</text>
</comment>
<dbReference type="EMBL" id="RRCF01000002">
    <property type="protein sequence ID" value="RRJ21156.1"/>
    <property type="molecule type" value="Genomic_DNA"/>
</dbReference>
<keyword evidence="13" id="KW-0732">Signal</keyword>
<evidence type="ECO:0000256" key="7">
    <source>
        <dbReference type="ARBA" id="ARBA00023065"/>
    </source>
</evidence>
<keyword evidence="3 11" id="KW-1134">Transmembrane beta strand</keyword>
<reference evidence="16 17" key="1">
    <citation type="submission" date="2018-11" db="EMBL/GenBank/DDBJ databases">
        <title>Draft genome analysis of Rheinheimera mesophila isolated from an industrial waste site.</title>
        <authorList>
            <person name="Yu Q."/>
            <person name="Qi Y."/>
            <person name="Zhang H."/>
            <person name="Lu Y."/>
            <person name="Pu J."/>
        </authorList>
    </citation>
    <scope>NUCLEOTIDE SEQUENCE [LARGE SCALE GENOMIC DNA]</scope>
    <source>
        <strain evidence="16 17">IITR13</strain>
    </source>
</reference>
<dbReference type="InterPro" id="IPR036942">
    <property type="entry name" value="Beta-barrel_TonB_sf"/>
</dbReference>